<organism evidence="6 7">
    <name type="scientific">Jeotgalibacillus alimentarius</name>
    <dbReference type="NCBI Taxonomy" id="135826"/>
    <lineage>
        <taxon>Bacteria</taxon>
        <taxon>Bacillati</taxon>
        <taxon>Bacillota</taxon>
        <taxon>Bacilli</taxon>
        <taxon>Bacillales</taxon>
        <taxon>Caryophanaceae</taxon>
        <taxon>Jeotgalibacillus</taxon>
    </lineage>
</organism>
<keyword evidence="2" id="KW-0963">Cytoplasm</keyword>
<gene>
    <name evidence="6" type="ORF">KP77_07460</name>
</gene>
<dbReference type="GO" id="GO:0046872">
    <property type="term" value="F:metal ion binding"/>
    <property type="evidence" value="ECO:0007669"/>
    <property type="project" value="UniProtKB-KW"/>
</dbReference>
<evidence type="ECO:0000256" key="4">
    <source>
        <dbReference type="ARBA" id="ARBA00023004"/>
    </source>
</evidence>
<evidence type="ECO:0000256" key="3">
    <source>
        <dbReference type="ARBA" id="ARBA00022723"/>
    </source>
</evidence>
<dbReference type="PANTHER" id="PTHR36438:SF1">
    <property type="entry name" value="IRON-SULFUR CLUSTER REPAIR PROTEIN YTFE"/>
    <property type="match status" value="1"/>
</dbReference>
<dbReference type="Gene3D" id="1.20.120.520">
    <property type="entry name" value="nmb1532 protein domain like"/>
    <property type="match status" value="1"/>
</dbReference>
<sequence>MQPISAQTNVSDIVSALPQSSDLFRELRIDFCCGGKVPLSEAAAKRGLDPELVLKELKAIETSRQHYAGIRPGTLSEEELIHYIQLKHHRYLKEELPALKPYLTKVSRVHGEAHPHLNMINDLFDELKRELIDHTADEDERVFPAVISYLKEPSVEAKAIIELQLSELESEHEAAGGVLQEIRMLTNDFTPPPGACGTYRLVYQRLAELERDTHEHIHLENNILFERVKAAL</sequence>
<name>A0A0C2SB95_9BACL</name>
<keyword evidence="4" id="KW-0408">Iron</keyword>
<keyword evidence="7" id="KW-1185">Reference proteome</keyword>
<dbReference type="PATRIC" id="fig|135826.4.peg.740"/>
<feature type="domain" description="Hemerythrin-like" evidence="5">
    <location>
        <begin position="86"/>
        <end position="227"/>
    </location>
</feature>
<evidence type="ECO:0000259" key="5">
    <source>
        <dbReference type="Pfam" id="PF01814"/>
    </source>
</evidence>
<dbReference type="PANTHER" id="PTHR36438">
    <property type="entry name" value="IRON-SULFUR CLUSTER REPAIR PROTEIN YTFE"/>
    <property type="match status" value="1"/>
</dbReference>
<accession>A0A0C2SB95</accession>
<dbReference type="OrthoDB" id="9797132at2"/>
<reference evidence="6 7" key="1">
    <citation type="submission" date="2015-01" db="EMBL/GenBank/DDBJ databases">
        <title>Genome sequence of Jeotgalibacillus alimentarius.</title>
        <authorList>
            <person name="Goh K.M."/>
            <person name="Chan K.-G."/>
            <person name="Yaakop A.S."/>
            <person name="Ee R."/>
            <person name="Gan H.M."/>
            <person name="Chan C.S."/>
        </authorList>
    </citation>
    <scope>NUCLEOTIDE SEQUENCE [LARGE SCALE GENOMIC DNA]</scope>
    <source>
        <strain evidence="6 7">YKJ-13</strain>
    </source>
</reference>
<dbReference type="STRING" id="135826.KP77_07460"/>
<dbReference type="NCBIfam" id="TIGR03652">
    <property type="entry name" value="FeS_repair_RIC"/>
    <property type="match status" value="1"/>
</dbReference>
<comment type="caution">
    <text evidence="6">The sequence shown here is derived from an EMBL/GenBank/DDBJ whole genome shotgun (WGS) entry which is preliminary data.</text>
</comment>
<dbReference type="EMBL" id="JXRQ01000015">
    <property type="protein sequence ID" value="KIL51234.1"/>
    <property type="molecule type" value="Genomic_DNA"/>
</dbReference>
<dbReference type="InterPro" id="IPR038062">
    <property type="entry name" value="ScdA-like_N_sf"/>
</dbReference>
<evidence type="ECO:0000256" key="1">
    <source>
        <dbReference type="ARBA" id="ARBA00004496"/>
    </source>
</evidence>
<dbReference type="AlphaFoldDB" id="A0A0C2SB95"/>
<proteinExistence type="predicted"/>
<protein>
    <submittedName>
        <fullName evidence="6">Iron-sulfur cluster repair di-iron protein</fullName>
    </submittedName>
</protein>
<evidence type="ECO:0000313" key="7">
    <source>
        <dbReference type="Proteomes" id="UP000031950"/>
    </source>
</evidence>
<dbReference type="InterPro" id="IPR012312">
    <property type="entry name" value="Hemerythrin-like"/>
</dbReference>
<dbReference type="Pfam" id="PF01814">
    <property type="entry name" value="Hemerythrin"/>
    <property type="match status" value="1"/>
</dbReference>
<keyword evidence="3" id="KW-0479">Metal-binding</keyword>
<evidence type="ECO:0000313" key="6">
    <source>
        <dbReference type="EMBL" id="KIL51234.1"/>
    </source>
</evidence>
<dbReference type="Pfam" id="PF04405">
    <property type="entry name" value="ScdA_N"/>
    <property type="match status" value="1"/>
</dbReference>
<evidence type="ECO:0000256" key="2">
    <source>
        <dbReference type="ARBA" id="ARBA00022490"/>
    </source>
</evidence>
<dbReference type="Proteomes" id="UP000031950">
    <property type="component" value="Unassembled WGS sequence"/>
</dbReference>
<dbReference type="RefSeq" id="WP_041121414.1">
    <property type="nucleotide sequence ID" value="NZ_JXRQ01000015.1"/>
</dbReference>
<dbReference type="GO" id="GO:0005737">
    <property type="term" value="C:cytoplasm"/>
    <property type="evidence" value="ECO:0007669"/>
    <property type="project" value="UniProtKB-SubCell"/>
</dbReference>
<dbReference type="Gene3D" id="1.10.3910.10">
    <property type="entry name" value="SP0561-like"/>
    <property type="match status" value="1"/>
</dbReference>
<dbReference type="InterPro" id="IPR019903">
    <property type="entry name" value="RIC_family"/>
</dbReference>
<comment type="subcellular location">
    <subcellularLocation>
        <location evidence="1">Cytoplasm</location>
    </subcellularLocation>
</comment>